<evidence type="ECO:0000256" key="6">
    <source>
        <dbReference type="ARBA" id="ARBA00023244"/>
    </source>
</evidence>
<name>A0ABV5F4M5_9FLAO</name>
<keyword evidence="5" id="KW-0472">Membrane</keyword>
<evidence type="ECO:0000256" key="7">
    <source>
        <dbReference type="HAMAP-Rule" id="MF_00853"/>
    </source>
</evidence>
<comment type="similarity">
    <text evidence="7">Belongs to the HemG family.</text>
</comment>
<dbReference type="InterPro" id="IPR052200">
    <property type="entry name" value="Protoporphyrinogen_IX_DH"/>
</dbReference>
<dbReference type="PANTHER" id="PTHR38030:SF2">
    <property type="entry name" value="PROTOPORPHYRINOGEN IX DEHYDROGENASE [QUINONE]"/>
    <property type="match status" value="1"/>
</dbReference>
<organism evidence="9 10">
    <name type="scientific">Formosa undariae</name>
    <dbReference type="NCBI Taxonomy" id="1325436"/>
    <lineage>
        <taxon>Bacteria</taxon>
        <taxon>Pseudomonadati</taxon>
        <taxon>Bacteroidota</taxon>
        <taxon>Flavobacteriia</taxon>
        <taxon>Flavobacteriales</taxon>
        <taxon>Flavobacteriaceae</taxon>
        <taxon>Formosa</taxon>
    </lineage>
</organism>
<comment type="cofactor">
    <cofactor evidence="7">
        <name>FMN</name>
        <dbReference type="ChEBI" id="CHEBI:58210"/>
    </cofactor>
    <text evidence="7">Binds 1 FMN non-covalently per subunit.</text>
</comment>
<keyword evidence="2 7" id="KW-0288">FMN</keyword>
<dbReference type="InterPro" id="IPR044264">
    <property type="entry name" value="HemG"/>
</dbReference>
<dbReference type="HAMAP" id="MF_00853">
    <property type="entry name" value="HemG"/>
    <property type="match status" value="1"/>
</dbReference>
<dbReference type="InterPro" id="IPR026816">
    <property type="entry name" value="Flavodoxin_dom"/>
</dbReference>
<gene>
    <name evidence="7 9" type="primary">hemG</name>
    <name evidence="9" type="ORF">ACFFVB_13500</name>
</gene>
<dbReference type="Pfam" id="PF12724">
    <property type="entry name" value="Flavodoxin_5"/>
    <property type="match status" value="1"/>
</dbReference>
<evidence type="ECO:0000256" key="2">
    <source>
        <dbReference type="ARBA" id="ARBA00022643"/>
    </source>
</evidence>
<dbReference type="PANTHER" id="PTHR38030">
    <property type="entry name" value="PROTOPORPHYRINOGEN IX DEHYDROGENASE [MENAQUINONE]"/>
    <property type="match status" value="1"/>
</dbReference>
<accession>A0ABV5F4M5</accession>
<comment type="catalytic activity">
    <reaction evidence="7">
        <text>protoporphyrinogen IX + 3 a menaquinone = protoporphyrin IX + 3 a menaquinol</text>
        <dbReference type="Rhea" id="RHEA:27409"/>
        <dbReference type="Rhea" id="RHEA-COMP:9537"/>
        <dbReference type="Rhea" id="RHEA-COMP:9539"/>
        <dbReference type="ChEBI" id="CHEBI:16374"/>
        <dbReference type="ChEBI" id="CHEBI:18151"/>
        <dbReference type="ChEBI" id="CHEBI:57306"/>
        <dbReference type="ChEBI" id="CHEBI:57307"/>
        <dbReference type="EC" id="1.3.5.3"/>
    </reaction>
</comment>
<dbReference type="NCBIfam" id="NF008316">
    <property type="entry name" value="PRK11104.1"/>
    <property type="match status" value="1"/>
</dbReference>
<dbReference type="Gene3D" id="3.40.50.360">
    <property type="match status" value="1"/>
</dbReference>
<protein>
    <recommendedName>
        <fullName evidence="7">Protoporphyrinogen IX dehydrogenase [quinone]</fullName>
        <ecNumber evidence="7">1.3.5.3</ecNumber>
    </recommendedName>
    <alternativeName>
        <fullName evidence="7">Protoporphyrinogen IX dehydrogenase [menaquinone]</fullName>
    </alternativeName>
    <alternativeName>
        <fullName evidence="7">Protoporphyrinogen IX dehydrogenase [ubiquinone]</fullName>
    </alternativeName>
    <alternativeName>
        <fullName evidence="7">Protoporphyrinogen oxidase</fullName>
        <shortName evidence="7">PPO</shortName>
    </alternativeName>
</protein>
<evidence type="ECO:0000256" key="4">
    <source>
        <dbReference type="ARBA" id="ARBA00023002"/>
    </source>
</evidence>
<evidence type="ECO:0000259" key="8">
    <source>
        <dbReference type="Pfam" id="PF12724"/>
    </source>
</evidence>
<evidence type="ECO:0000313" key="10">
    <source>
        <dbReference type="Proteomes" id="UP001589605"/>
    </source>
</evidence>
<keyword evidence="3 7" id="KW-0547">Nucleotide-binding</keyword>
<dbReference type="InterPro" id="IPR029039">
    <property type="entry name" value="Flavoprotein-like_sf"/>
</dbReference>
<evidence type="ECO:0000256" key="1">
    <source>
        <dbReference type="ARBA" id="ARBA00022630"/>
    </source>
</evidence>
<dbReference type="RefSeq" id="WP_382383529.1">
    <property type="nucleotide sequence ID" value="NZ_JBHMEZ010000012.1"/>
</dbReference>
<evidence type="ECO:0000256" key="3">
    <source>
        <dbReference type="ARBA" id="ARBA00022741"/>
    </source>
</evidence>
<dbReference type="EMBL" id="JBHMEZ010000012">
    <property type="protein sequence ID" value="MFB9054098.1"/>
    <property type="molecule type" value="Genomic_DNA"/>
</dbReference>
<evidence type="ECO:0000313" key="9">
    <source>
        <dbReference type="EMBL" id="MFB9054098.1"/>
    </source>
</evidence>
<keyword evidence="4 7" id="KW-0560">Oxidoreductase</keyword>
<dbReference type="EC" id="1.3.5.3" evidence="7"/>
<reference evidence="9 10" key="1">
    <citation type="submission" date="2024-09" db="EMBL/GenBank/DDBJ databases">
        <authorList>
            <person name="Sun Q."/>
            <person name="Mori K."/>
        </authorList>
    </citation>
    <scope>NUCLEOTIDE SEQUENCE [LARGE SCALE GENOMIC DNA]</scope>
    <source>
        <strain evidence="9 10">CECT 8286</strain>
    </source>
</reference>
<comment type="caution">
    <text evidence="9">The sequence shown here is derived from an EMBL/GenBank/DDBJ whole genome shotgun (WGS) entry which is preliminary data.</text>
</comment>
<proteinExistence type="inferred from homology"/>
<keyword evidence="6 7" id="KW-0627">Porphyrin biosynthesis</keyword>
<dbReference type="GO" id="GO:0016491">
    <property type="term" value="F:oxidoreductase activity"/>
    <property type="evidence" value="ECO:0007669"/>
    <property type="project" value="UniProtKB-KW"/>
</dbReference>
<dbReference type="SUPFAM" id="SSF52218">
    <property type="entry name" value="Flavoproteins"/>
    <property type="match status" value="1"/>
</dbReference>
<comment type="catalytic activity">
    <reaction evidence="7">
        <text>protoporphyrinogen IX + 3 a ubiquinone = protoporphyrin IX + 3 a ubiquinol</text>
        <dbReference type="Rhea" id="RHEA:63936"/>
        <dbReference type="Rhea" id="RHEA-COMP:9565"/>
        <dbReference type="Rhea" id="RHEA-COMP:9566"/>
        <dbReference type="ChEBI" id="CHEBI:16389"/>
        <dbReference type="ChEBI" id="CHEBI:17976"/>
        <dbReference type="ChEBI" id="CHEBI:57306"/>
        <dbReference type="ChEBI" id="CHEBI:57307"/>
    </reaction>
</comment>
<keyword evidence="1 7" id="KW-0285">Flavoprotein</keyword>
<evidence type="ECO:0000256" key="5">
    <source>
        <dbReference type="ARBA" id="ARBA00023136"/>
    </source>
</evidence>
<comment type="function">
    <text evidence="7">Catalyzes the 6-electron oxidation of protoporphyrinogen IX to form protoporphyrin IX; under anaerobic conditions uses menaquinone as an electron acceptor, under aerobic conditions uses ubiquinone as an electron acceptor.</text>
</comment>
<comment type="pathway">
    <text evidence="7">Porphyrin-containing compound metabolism; protoporphyrin-IX biosynthesis; protoporphyrin-IX from protoporphyrinogen-IX: step 1/1.</text>
</comment>
<feature type="domain" description="Flavodoxin" evidence="8">
    <location>
        <begin position="7"/>
        <end position="153"/>
    </location>
</feature>
<keyword evidence="10" id="KW-1185">Reference proteome</keyword>
<comment type="catalytic activity">
    <reaction evidence="7">
        <text>protoporphyrinogen IX + 3 a quinone = protoporphyrin IX + 3 a quinol</text>
        <dbReference type="Rhea" id="RHEA:65032"/>
        <dbReference type="ChEBI" id="CHEBI:24646"/>
        <dbReference type="ChEBI" id="CHEBI:57306"/>
        <dbReference type="ChEBI" id="CHEBI:57307"/>
        <dbReference type="ChEBI" id="CHEBI:132124"/>
        <dbReference type="EC" id="1.3.5.3"/>
    </reaction>
</comment>
<comment type="subcellular location">
    <subcellularLocation>
        <location evidence="7">Cell membrane</location>
        <topology evidence="7">Peripheral membrane protein</topology>
    </subcellularLocation>
</comment>
<keyword evidence="7" id="KW-1003">Cell membrane</keyword>
<sequence length="188" mass="21996">MEQHIGIIYSSVDGQTKKICEKLSANFNENHIKTKLCSIEDCNVDLSKFHTLIIGASIRYGKHNERIYEFVLKNKDYLKKIKTAFFSVNLVARKGNKNSATTNPYLIKFINKTQWKPDFLDVFAGKLDYKSYPWMDKIMIRLIMRLTNGPTKSDKPIEFTDWKRVNDFGLKICEDYKRTKKRSVLTPL</sequence>
<dbReference type="Proteomes" id="UP001589605">
    <property type="component" value="Unassembled WGS sequence"/>
</dbReference>